<organism evidence="7 8">
    <name type="scientific">Chaetomium strumarium</name>
    <dbReference type="NCBI Taxonomy" id="1170767"/>
    <lineage>
        <taxon>Eukaryota</taxon>
        <taxon>Fungi</taxon>
        <taxon>Dikarya</taxon>
        <taxon>Ascomycota</taxon>
        <taxon>Pezizomycotina</taxon>
        <taxon>Sordariomycetes</taxon>
        <taxon>Sordariomycetidae</taxon>
        <taxon>Sordariales</taxon>
        <taxon>Chaetomiaceae</taxon>
        <taxon>Chaetomium</taxon>
    </lineage>
</organism>
<dbReference type="PROSITE" id="PS50016">
    <property type="entry name" value="ZF_PHD_2"/>
    <property type="match status" value="1"/>
</dbReference>
<dbReference type="PANTHER" id="PTHR47636">
    <property type="entry name" value="TRANSCRIPTIONAL REGULATORY PROTEIN RCO1"/>
    <property type="match status" value="1"/>
</dbReference>
<dbReference type="InterPro" id="IPR019786">
    <property type="entry name" value="Zinc_finger_PHD-type_CS"/>
</dbReference>
<proteinExistence type="predicted"/>
<feature type="compositionally biased region" description="Acidic residues" evidence="5">
    <location>
        <begin position="452"/>
        <end position="463"/>
    </location>
</feature>
<feature type="region of interest" description="Disordered" evidence="5">
    <location>
        <begin position="84"/>
        <end position="237"/>
    </location>
</feature>
<dbReference type="InterPro" id="IPR001965">
    <property type="entry name" value="Znf_PHD"/>
</dbReference>
<dbReference type="EMBL" id="JAUDZG010000007">
    <property type="protein sequence ID" value="KAK3302454.1"/>
    <property type="molecule type" value="Genomic_DNA"/>
</dbReference>
<gene>
    <name evidence="7" type="ORF">B0T15DRAFT_305964</name>
</gene>
<dbReference type="SUPFAM" id="SSF57903">
    <property type="entry name" value="FYVE/PHD zinc finger"/>
    <property type="match status" value="2"/>
</dbReference>
<dbReference type="Pfam" id="PF00628">
    <property type="entry name" value="PHD"/>
    <property type="match status" value="2"/>
</dbReference>
<dbReference type="CDD" id="cd15535">
    <property type="entry name" value="PHD1_Rco1"/>
    <property type="match status" value="1"/>
</dbReference>
<dbReference type="CDD" id="cd15534">
    <property type="entry name" value="PHD2_PHF12_Rco1"/>
    <property type="match status" value="1"/>
</dbReference>
<feature type="region of interest" description="Disordered" evidence="5">
    <location>
        <begin position="633"/>
        <end position="742"/>
    </location>
</feature>
<feature type="region of interest" description="Disordered" evidence="5">
    <location>
        <begin position="1122"/>
        <end position="1212"/>
    </location>
</feature>
<feature type="compositionally biased region" description="Low complexity" evidence="5">
    <location>
        <begin position="633"/>
        <end position="642"/>
    </location>
</feature>
<feature type="compositionally biased region" description="Acidic residues" evidence="5">
    <location>
        <begin position="134"/>
        <end position="147"/>
    </location>
</feature>
<dbReference type="InterPro" id="IPR013083">
    <property type="entry name" value="Znf_RING/FYVE/PHD"/>
</dbReference>
<feature type="compositionally biased region" description="Gly residues" evidence="5">
    <location>
        <begin position="36"/>
        <end position="45"/>
    </location>
</feature>
<protein>
    <recommendedName>
        <fullName evidence="6">PHD-type domain-containing protein</fullName>
    </recommendedName>
</protein>
<evidence type="ECO:0000256" key="5">
    <source>
        <dbReference type="SAM" id="MobiDB-lite"/>
    </source>
</evidence>
<evidence type="ECO:0000256" key="4">
    <source>
        <dbReference type="PROSITE-ProRule" id="PRU00146"/>
    </source>
</evidence>
<dbReference type="InterPro" id="IPR052819">
    <property type="entry name" value="Chromatin_regulatory_protein"/>
</dbReference>
<feature type="compositionally biased region" description="Basic residues" evidence="5">
    <location>
        <begin position="702"/>
        <end position="721"/>
    </location>
</feature>
<reference evidence="7" key="2">
    <citation type="submission" date="2023-06" db="EMBL/GenBank/DDBJ databases">
        <authorList>
            <consortium name="Lawrence Berkeley National Laboratory"/>
            <person name="Mondo S.J."/>
            <person name="Hensen N."/>
            <person name="Bonometti L."/>
            <person name="Westerberg I."/>
            <person name="Brannstrom I.O."/>
            <person name="Guillou S."/>
            <person name="Cros-Aarteil S."/>
            <person name="Calhoun S."/>
            <person name="Haridas S."/>
            <person name="Kuo A."/>
            <person name="Pangilinan J."/>
            <person name="Riley R."/>
            <person name="Labutti K."/>
            <person name="Andreopoulos B."/>
            <person name="Lipzen A."/>
            <person name="Chen C."/>
            <person name="Yanf M."/>
            <person name="Daum C."/>
            <person name="Ng V."/>
            <person name="Clum A."/>
            <person name="Steindorff A."/>
            <person name="Ohm R."/>
            <person name="Martin F."/>
            <person name="Silar P."/>
            <person name="Natvig D."/>
            <person name="Lalanne C."/>
            <person name="Gautier V."/>
            <person name="Ament-Velasquez S.L."/>
            <person name="Kruys A."/>
            <person name="Hutchinson M.I."/>
            <person name="Powell A.J."/>
            <person name="Barry K."/>
            <person name="Miller A.N."/>
            <person name="Grigoriev I.V."/>
            <person name="Debuchy R."/>
            <person name="Gladieux P."/>
            <person name="Thoren M.H."/>
            <person name="Johannesson H."/>
        </authorList>
    </citation>
    <scope>NUCLEOTIDE SEQUENCE</scope>
    <source>
        <strain evidence="7">CBS 333.67</strain>
    </source>
</reference>
<evidence type="ECO:0000313" key="7">
    <source>
        <dbReference type="EMBL" id="KAK3302454.1"/>
    </source>
</evidence>
<evidence type="ECO:0000256" key="2">
    <source>
        <dbReference type="ARBA" id="ARBA00022771"/>
    </source>
</evidence>
<dbReference type="InterPro" id="IPR019787">
    <property type="entry name" value="Znf_PHD-finger"/>
</dbReference>
<feature type="compositionally biased region" description="Low complexity" evidence="5">
    <location>
        <begin position="214"/>
        <end position="229"/>
    </location>
</feature>
<feature type="compositionally biased region" description="Basic and acidic residues" evidence="5">
    <location>
        <begin position="583"/>
        <end position="594"/>
    </location>
</feature>
<dbReference type="InterPro" id="IPR011011">
    <property type="entry name" value="Znf_FYVE_PHD"/>
</dbReference>
<feature type="compositionally biased region" description="Basic residues" evidence="5">
    <location>
        <begin position="479"/>
        <end position="491"/>
    </location>
</feature>
<dbReference type="GO" id="GO:0006357">
    <property type="term" value="P:regulation of transcription by RNA polymerase II"/>
    <property type="evidence" value="ECO:0007669"/>
    <property type="project" value="TreeGrafter"/>
</dbReference>
<comment type="caution">
    <text evidence="7">The sequence shown here is derived from an EMBL/GenBank/DDBJ whole genome shotgun (WGS) entry which is preliminary data.</text>
</comment>
<dbReference type="PANTHER" id="PTHR47636:SF1">
    <property type="entry name" value="TRANSCRIPTIONAL REGULATORY PROTEIN RCO1"/>
    <property type="match status" value="1"/>
</dbReference>
<dbReference type="PROSITE" id="PS01359">
    <property type="entry name" value="ZF_PHD_1"/>
    <property type="match status" value="1"/>
</dbReference>
<name>A0AAJ0GM22_9PEZI</name>
<feature type="compositionally biased region" description="Low complexity" evidence="5">
    <location>
        <begin position="494"/>
        <end position="528"/>
    </location>
</feature>
<feature type="compositionally biased region" description="Basic residues" evidence="5">
    <location>
        <begin position="389"/>
        <end position="399"/>
    </location>
</feature>
<sequence length="1212" mass="130266">MSSTPPASSNTRSTRSRFSSPQVSTNGASDSSSRTKGGGNGGGASGTERQKTLDQWLEPAVQVKASYEEAGFVRHPLFKEMAPLGTMPKAGVPKAGIFKNTAPTPTKAPEQQPAPVRKIVLKQKKPAVPPPAPVEDETEGDETEEQDSSSTEELQDEEEYDEVAKQTATKNDTKTRTTAATQRQRRSIASEETDDEDWAPAAPAQKGARRRSLSRASSQRLQQRAGSASEGHPQTDRKAFIGKVVEVAVDEALSHFRYPTAWALRTLYDENSANEDFLDMIEKVFLQTANADILEAFARLVQSRKKEGRKKDQAYDYFVPPSNNSRAVQPPPPKRAPYGSLVKFDLAGLRPDRGGRKPQKPSRPVKASEPEPEAEPARETNPEAEGAPSRKKRKLRRQHSGTSSSSSKMTGTDGASSKATTETVSRRRTRARSESSTSSLSSARSLSPPEGIEADAEGEEFEDAPSRNSPVPAQPITATRRRRSNAPRKGRNVSLSRPLSSSAASTPAPQLQANAAAPSQQTAPSQRQPRADELPSPESDVEQYEMPAVVDSPLFPNLSTKRGGKSHAGTPVPVPSSAVGRLDPADPKVRLRENARKVTNKPLATSNVRESFRQTELQRVHAEGPVTPVPAATAVASSRPRASLPPGRQTPAPREGRSTRSALKRTHEDLDEQTSPTAAHFPGSEAASTAADSRAGTPALRTAKRPRTGLRVKNSPVKKKNGAAGIPRPSGERSSPVGNGIAGQQDDNDDYCSACGGNGQLICCDGCTRSFHFLCADPVLMQDAMPVEWFCNVCRANRDPAAIPVHTGAFSLLQEKLDIRNSSAFCLPPSIRDLFDGVRTGADGEYEEIVAPVKPNRKRKNEEEQVPDLFRVRDAEGNAVICHACQKGSSSDRAIIPCSSCGLFWHLDCLDPPLAIPPVLRTWKCPLHADEILPKLVALGPAHKHRKLRNAPIVRPAFSRGYVNNGYIDVQLDDSDDESGWRDLETFGRTVRLPEKGIKLDFLSRARGNGVARPIPSQNATALTAPTPIEQRSLEEQQAALNLVQLGRGQDEGISTLVDALIAQADPTVIDLMARIDPNRLEHSRLNHMDLQALRAVLASTESMAEHIRRLLSSATGSGALEFDGAKSPASPATTDDVPAMTQGEKTPAQGDQSPAAPLPLEGTAPIANGSLPVLPTKTSSIPVDEPVVVEANGDGEKALGEGPDGAPLELE</sequence>
<feature type="compositionally biased region" description="Low complexity" evidence="5">
    <location>
        <begin position="400"/>
        <end position="414"/>
    </location>
</feature>
<evidence type="ECO:0000259" key="6">
    <source>
        <dbReference type="PROSITE" id="PS50016"/>
    </source>
</evidence>
<keyword evidence="2 4" id="KW-0863">Zinc-finger</keyword>
<feature type="region of interest" description="Disordered" evidence="5">
    <location>
        <begin position="304"/>
        <end position="594"/>
    </location>
</feature>
<dbReference type="Gene3D" id="3.30.40.10">
    <property type="entry name" value="Zinc/RING finger domain, C3HC4 (zinc finger)"/>
    <property type="match status" value="2"/>
</dbReference>
<feature type="compositionally biased region" description="Low complexity" evidence="5">
    <location>
        <begin position="434"/>
        <end position="451"/>
    </location>
</feature>
<dbReference type="RefSeq" id="XP_062718234.1">
    <property type="nucleotide sequence ID" value="XM_062863867.1"/>
</dbReference>
<dbReference type="Proteomes" id="UP001273166">
    <property type="component" value="Unassembled WGS sequence"/>
</dbReference>
<feature type="compositionally biased region" description="Low complexity" evidence="5">
    <location>
        <begin position="166"/>
        <end position="182"/>
    </location>
</feature>
<feature type="compositionally biased region" description="Low complexity" evidence="5">
    <location>
        <begin position="1"/>
        <end position="21"/>
    </location>
</feature>
<dbReference type="AlphaFoldDB" id="A0AAJ0GM22"/>
<evidence type="ECO:0000256" key="3">
    <source>
        <dbReference type="ARBA" id="ARBA00022833"/>
    </source>
</evidence>
<dbReference type="GeneID" id="87882696"/>
<evidence type="ECO:0000313" key="8">
    <source>
        <dbReference type="Proteomes" id="UP001273166"/>
    </source>
</evidence>
<evidence type="ECO:0000256" key="1">
    <source>
        <dbReference type="ARBA" id="ARBA00022723"/>
    </source>
</evidence>
<keyword evidence="8" id="KW-1185">Reference proteome</keyword>
<reference evidence="7" key="1">
    <citation type="journal article" date="2023" name="Mol. Phylogenet. Evol.">
        <title>Genome-scale phylogeny and comparative genomics of the fungal order Sordariales.</title>
        <authorList>
            <person name="Hensen N."/>
            <person name="Bonometti L."/>
            <person name="Westerberg I."/>
            <person name="Brannstrom I.O."/>
            <person name="Guillou S."/>
            <person name="Cros-Aarteil S."/>
            <person name="Calhoun S."/>
            <person name="Haridas S."/>
            <person name="Kuo A."/>
            <person name="Mondo S."/>
            <person name="Pangilinan J."/>
            <person name="Riley R."/>
            <person name="LaButti K."/>
            <person name="Andreopoulos B."/>
            <person name="Lipzen A."/>
            <person name="Chen C."/>
            <person name="Yan M."/>
            <person name="Daum C."/>
            <person name="Ng V."/>
            <person name="Clum A."/>
            <person name="Steindorff A."/>
            <person name="Ohm R.A."/>
            <person name="Martin F."/>
            <person name="Silar P."/>
            <person name="Natvig D.O."/>
            <person name="Lalanne C."/>
            <person name="Gautier V."/>
            <person name="Ament-Velasquez S.L."/>
            <person name="Kruys A."/>
            <person name="Hutchinson M.I."/>
            <person name="Powell A.J."/>
            <person name="Barry K."/>
            <person name="Miller A.N."/>
            <person name="Grigoriev I.V."/>
            <person name="Debuchy R."/>
            <person name="Gladieux P."/>
            <person name="Hiltunen Thoren M."/>
            <person name="Johannesson H."/>
        </authorList>
    </citation>
    <scope>NUCLEOTIDE SEQUENCE</scope>
    <source>
        <strain evidence="7">CBS 333.67</strain>
    </source>
</reference>
<feature type="domain" description="PHD-type" evidence="6">
    <location>
        <begin position="749"/>
        <end position="797"/>
    </location>
</feature>
<accession>A0AAJ0GM22</accession>
<dbReference type="GO" id="GO:0008270">
    <property type="term" value="F:zinc ion binding"/>
    <property type="evidence" value="ECO:0007669"/>
    <property type="project" value="UniProtKB-KW"/>
</dbReference>
<keyword evidence="1" id="KW-0479">Metal-binding</keyword>
<dbReference type="GO" id="GO:0032221">
    <property type="term" value="C:Rpd3S complex"/>
    <property type="evidence" value="ECO:0007669"/>
    <property type="project" value="TreeGrafter"/>
</dbReference>
<dbReference type="SMART" id="SM00249">
    <property type="entry name" value="PHD"/>
    <property type="match status" value="2"/>
</dbReference>
<feature type="region of interest" description="Disordered" evidence="5">
    <location>
        <begin position="1"/>
        <end position="55"/>
    </location>
</feature>
<keyword evidence="3" id="KW-0862">Zinc</keyword>